<dbReference type="InterPro" id="IPR027417">
    <property type="entry name" value="P-loop_NTPase"/>
</dbReference>
<dbReference type="GO" id="GO:0007059">
    <property type="term" value="P:chromosome segregation"/>
    <property type="evidence" value="ECO:0007669"/>
    <property type="project" value="UniProtKB-UniRule"/>
</dbReference>
<keyword evidence="1 6" id="KW-0963">Cytoplasm</keyword>
<sequence>MRLSHIKLAGFKSFVDPTTIATQGQLVAVCGPNGCGKSNVIDAVRWVLGESSAKQLRGESMQDVIFNGSSTRKAVSRASVELVFDNSAGLAAGQWSQYAEIAIKRVLTRQGESSYYINNLQVRRRDITDLFLGTGVGKGGYAIIEQGMISRIIEAKPEELRHYLEEAAGVSKYKERRRETENRIADTRDNLARVDDIRLELDGQIEKLSTQAEVAAEYHRFKEAIAEKQNLLALQRKVDASREAEAARHAIDTAQNALEGKVAELRTLEAEIETLRETHYAASDAVHNAQAELYDANAGVARLEQQLLHLRQTRERINGQVAEARGEIVRLQGNHAETLAEQEAWQVRQEEAQFASEEAALALEEESQRLPELEDELRAADAAFQTARDHLSQSRSAAQLAQQQLQHHERTLATLKQRHERLLADRERLADDAVDPQLEALALEREEIALAAEEVAQQVCTLEAQIETGRIEQQRARSENERLALEQAGLTARIGALQNLLIAGDEGALDGWLRAQGLSDAPRVFELIEVASGWETALEAVLGMRLQGRVTDALPGEAAPASAVVVGSFVGQLEKLDSSLRGNDGQDALLRDHVVSSHPAVAAALSDWLSHVYCAQPGELETLRRSLPAGAWLVTPEGHLASRNSVHYHAGSGSLAGLVACRRELGECETRLAEVDPLLAEAKVAAQAAGEQLGRLEATLRVTRREQLEMQQKLAQTEREHSRRQEMALQSERRRGEVEEELLSVVGMLEEETAAKLECEEALQLATEETAPLAEALENARLARAEIEAACELQRSKLRQAERHAQEARFAVQAAEARLRELAQRDGEFAHRQEMLTERLETLLVELDGIDEGDFDVDFQAAVDKRSEKERALAAARDALNGAQNQLREREAAKQLLETTLEPAREAVNAQRLKEQEARLAVERFAQELAEAGVDEEALRPLLGSGLKISSLVGEIGRLTQAINGLGAVNLAALEELTSARERKTYLDSQAADLLTAMETLENAIRRIDRETRALLSETFNAVNGSLQELFPTLFGGGHAELILTGEEILDAGLQIMAQPPGKKNSTIHLLSGGEKALTALSLVFSLFRLNPAPFCLLDEVDAPLDDANTLRYCDLVKKMSERTQFLFISHNRLAMEMAQHLVGVTMQEQGVSRVVAVDVEQALSMREPATV</sequence>
<keyword evidence="5 6" id="KW-0238">DNA-binding</keyword>
<comment type="subunit">
    <text evidence="6">Homodimer.</text>
</comment>
<dbReference type="GO" id="GO:0006260">
    <property type="term" value="P:DNA replication"/>
    <property type="evidence" value="ECO:0007669"/>
    <property type="project" value="UniProtKB-UniRule"/>
</dbReference>
<dbReference type="InterPro" id="IPR011890">
    <property type="entry name" value="SMC_prok"/>
</dbReference>
<evidence type="ECO:0000256" key="6">
    <source>
        <dbReference type="HAMAP-Rule" id="MF_01894"/>
    </source>
</evidence>
<organism evidence="9 10">
    <name type="scientific">Formivibrio citricus</name>
    <dbReference type="NCBI Taxonomy" id="83765"/>
    <lineage>
        <taxon>Bacteria</taxon>
        <taxon>Pseudomonadati</taxon>
        <taxon>Pseudomonadota</taxon>
        <taxon>Betaproteobacteria</taxon>
        <taxon>Neisseriales</taxon>
        <taxon>Chitinibacteraceae</taxon>
        <taxon>Formivibrio</taxon>
    </lineage>
</organism>
<comment type="function">
    <text evidence="6">Required for chromosome condensation and partitioning.</text>
</comment>
<dbReference type="PANTHER" id="PTHR43977">
    <property type="entry name" value="STRUCTURAL MAINTENANCE OF CHROMOSOMES PROTEIN 3"/>
    <property type="match status" value="1"/>
</dbReference>
<dbReference type="STRING" id="83765.SAMN05660284_00530"/>
<feature type="compositionally biased region" description="Basic and acidic residues" evidence="7">
    <location>
        <begin position="716"/>
        <end position="733"/>
    </location>
</feature>
<dbReference type="AlphaFoldDB" id="A0A1I4WBI2"/>
<evidence type="ECO:0000256" key="1">
    <source>
        <dbReference type="ARBA" id="ARBA00022490"/>
    </source>
</evidence>
<keyword evidence="3 6" id="KW-0067">ATP-binding</keyword>
<dbReference type="GO" id="GO:0016887">
    <property type="term" value="F:ATP hydrolysis activity"/>
    <property type="evidence" value="ECO:0007669"/>
    <property type="project" value="InterPro"/>
</dbReference>
<proteinExistence type="inferred from homology"/>
<keyword evidence="10" id="KW-1185">Reference proteome</keyword>
<feature type="coiled-coil region" evidence="6">
    <location>
        <begin position="237"/>
        <end position="432"/>
    </location>
</feature>
<evidence type="ECO:0000256" key="2">
    <source>
        <dbReference type="ARBA" id="ARBA00022741"/>
    </source>
</evidence>
<feature type="coiled-coil region" evidence="6">
    <location>
        <begin position="749"/>
        <end position="825"/>
    </location>
</feature>
<feature type="coiled-coil region" evidence="6">
    <location>
        <begin position="866"/>
        <end position="900"/>
    </location>
</feature>
<evidence type="ECO:0000313" key="9">
    <source>
        <dbReference type="EMBL" id="SFN10723.1"/>
    </source>
</evidence>
<dbReference type="Pfam" id="PF02463">
    <property type="entry name" value="SMC_N"/>
    <property type="match status" value="1"/>
</dbReference>
<name>A0A1I4WBI2_9NEIS</name>
<dbReference type="GO" id="GO:0005524">
    <property type="term" value="F:ATP binding"/>
    <property type="evidence" value="ECO:0007669"/>
    <property type="project" value="UniProtKB-UniRule"/>
</dbReference>
<dbReference type="GO" id="GO:0003677">
    <property type="term" value="F:DNA binding"/>
    <property type="evidence" value="ECO:0007669"/>
    <property type="project" value="UniProtKB-UniRule"/>
</dbReference>
<evidence type="ECO:0000256" key="5">
    <source>
        <dbReference type="ARBA" id="ARBA00023125"/>
    </source>
</evidence>
<evidence type="ECO:0000259" key="8">
    <source>
        <dbReference type="Pfam" id="PF02463"/>
    </source>
</evidence>
<comment type="subcellular location">
    <subcellularLocation>
        <location evidence="6">Cytoplasm</location>
    </subcellularLocation>
</comment>
<evidence type="ECO:0000313" key="10">
    <source>
        <dbReference type="Proteomes" id="UP000242869"/>
    </source>
</evidence>
<dbReference type="InterPro" id="IPR003395">
    <property type="entry name" value="RecF/RecN/SMC_N"/>
</dbReference>
<dbReference type="NCBIfam" id="TIGR02168">
    <property type="entry name" value="SMC_prok_B"/>
    <property type="match status" value="1"/>
</dbReference>
<keyword evidence="4 6" id="KW-0175">Coiled coil</keyword>
<dbReference type="Gene3D" id="3.40.50.300">
    <property type="entry name" value="P-loop containing nucleotide triphosphate hydrolases"/>
    <property type="match status" value="2"/>
</dbReference>
<dbReference type="GO" id="GO:0007062">
    <property type="term" value="P:sister chromatid cohesion"/>
    <property type="evidence" value="ECO:0007669"/>
    <property type="project" value="InterPro"/>
</dbReference>
<keyword evidence="2 6" id="KW-0547">Nucleotide-binding</keyword>
<dbReference type="SUPFAM" id="SSF52540">
    <property type="entry name" value="P-loop containing nucleoside triphosphate hydrolases"/>
    <property type="match status" value="1"/>
</dbReference>
<dbReference type="RefSeq" id="WP_091191058.1">
    <property type="nucleotide sequence ID" value="NZ_FOVE01000003.1"/>
</dbReference>
<feature type="binding site" evidence="6">
    <location>
        <begin position="32"/>
        <end position="39"/>
    </location>
    <ligand>
        <name>ATP</name>
        <dbReference type="ChEBI" id="CHEBI:30616"/>
    </ligand>
</feature>
<feature type="domain" description="RecF/RecN/SMC N-terminal" evidence="8">
    <location>
        <begin position="3"/>
        <end position="1153"/>
    </location>
</feature>
<dbReference type="OrthoDB" id="9808768at2"/>
<comment type="domain">
    <text evidence="6">Contains large globular domains required for ATP hydrolysis at each terminus and a third globular domain forming a flexible hinge near the middle of the molecule. These domains are separated by coiled-coil structures.</text>
</comment>
<dbReference type="GO" id="GO:0030261">
    <property type="term" value="P:chromosome condensation"/>
    <property type="evidence" value="ECO:0007669"/>
    <property type="project" value="InterPro"/>
</dbReference>
<evidence type="ECO:0000256" key="3">
    <source>
        <dbReference type="ARBA" id="ARBA00022840"/>
    </source>
</evidence>
<feature type="region of interest" description="Disordered" evidence="7">
    <location>
        <begin position="714"/>
        <end position="733"/>
    </location>
</feature>
<dbReference type="Proteomes" id="UP000242869">
    <property type="component" value="Unassembled WGS sequence"/>
</dbReference>
<protein>
    <recommendedName>
        <fullName evidence="6">Chromosome partition protein Smc</fullName>
    </recommendedName>
</protein>
<gene>
    <name evidence="6" type="primary">smc</name>
    <name evidence="9" type="ORF">SAMN05660284_00530</name>
</gene>
<dbReference type="EMBL" id="FOVE01000003">
    <property type="protein sequence ID" value="SFN10723.1"/>
    <property type="molecule type" value="Genomic_DNA"/>
</dbReference>
<dbReference type="CDD" id="cd03278">
    <property type="entry name" value="ABC_SMC_barmotin"/>
    <property type="match status" value="2"/>
</dbReference>
<feature type="coiled-coil region" evidence="6">
    <location>
        <begin position="991"/>
        <end position="1018"/>
    </location>
</feature>
<accession>A0A1I4WBI2</accession>
<dbReference type="GO" id="GO:0005737">
    <property type="term" value="C:cytoplasm"/>
    <property type="evidence" value="ECO:0007669"/>
    <property type="project" value="UniProtKB-SubCell"/>
</dbReference>
<evidence type="ECO:0000256" key="7">
    <source>
        <dbReference type="SAM" id="MobiDB-lite"/>
    </source>
</evidence>
<reference evidence="10" key="1">
    <citation type="submission" date="2016-10" db="EMBL/GenBank/DDBJ databases">
        <authorList>
            <person name="Varghese N."/>
            <person name="Submissions S."/>
        </authorList>
    </citation>
    <scope>NUCLEOTIDE SEQUENCE [LARGE SCALE GENOMIC DNA]</scope>
    <source>
        <strain evidence="10">DSM 6150</strain>
    </source>
</reference>
<dbReference type="InterPro" id="IPR024704">
    <property type="entry name" value="SMC"/>
</dbReference>
<dbReference type="PIRSF" id="PIRSF005719">
    <property type="entry name" value="SMC"/>
    <property type="match status" value="1"/>
</dbReference>
<evidence type="ECO:0000256" key="4">
    <source>
        <dbReference type="ARBA" id="ARBA00023054"/>
    </source>
</evidence>
<dbReference type="HAMAP" id="MF_01894">
    <property type="entry name" value="Smc_prok"/>
    <property type="match status" value="1"/>
</dbReference>
<comment type="similarity">
    <text evidence="6">Belongs to the SMC family.</text>
</comment>